<keyword evidence="1" id="KW-0472">Membrane</keyword>
<evidence type="ECO:0000313" key="3">
    <source>
        <dbReference type="Proteomes" id="UP000028480"/>
    </source>
</evidence>
<evidence type="ECO:0000313" key="2">
    <source>
        <dbReference type="EMBL" id="CDH32369.1"/>
    </source>
</evidence>
<evidence type="ECO:0008006" key="4">
    <source>
        <dbReference type="Google" id="ProtNLM"/>
    </source>
</evidence>
<gene>
    <name evidence="2" type="ORF">XBI1_1930038</name>
</gene>
<dbReference type="AlphaFoldDB" id="A0A077QG35"/>
<protein>
    <recommendedName>
        <fullName evidence="4">Phage abortive infection protein</fullName>
    </recommendedName>
</protein>
<accession>A0A077QG35</accession>
<organism evidence="2 3">
    <name type="scientific">Xenorhabdus bovienii str. Intermedium</name>
    <dbReference type="NCBI Taxonomy" id="1379677"/>
    <lineage>
        <taxon>Bacteria</taxon>
        <taxon>Pseudomonadati</taxon>
        <taxon>Pseudomonadota</taxon>
        <taxon>Gammaproteobacteria</taxon>
        <taxon>Enterobacterales</taxon>
        <taxon>Morganellaceae</taxon>
        <taxon>Xenorhabdus</taxon>
    </lineage>
</organism>
<keyword evidence="1" id="KW-0812">Transmembrane</keyword>
<dbReference type="HOGENOM" id="CLU_983356_0_0_6"/>
<feature type="transmembrane region" description="Helical" evidence="1">
    <location>
        <begin position="44"/>
        <end position="68"/>
    </location>
</feature>
<sequence>MKNRKNIILSTIVIIAIGLFALYLLFEFIIVFGKRDIPIAIEKWGYFGSFISGVFSLFSIAILSYTLLITQKHNKETLDMMNKNISLMELEKKHKKIELKNIKQEQSISKIEFALIRLNKSIEEIKFSKKESTDKLSINFAYKDIIKETKTTILDKIDIWFSEGKKINKIKELIFIEIGDYIQKNYKKSYIIPIRLMEEVFKEVKVSPKDLQNTILEVMKIELRQLDRIILTSLLWHRNSKNESFYLKGYSIFAPVPSAFAKKLDALFKETAPKMSPENSNNQ</sequence>
<dbReference type="Proteomes" id="UP000028480">
    <property type="component" value="Unassembled WGS sequence"/>
</dbReference>
<feature type="transmembrane region" description="Helical" evidence="1">
    <location>
        <begin position="7"/>
        <end position="32"/>
    </location>
</feature>
<reference evidence="2" key="1">
    <citation type="submission" date="2013-07" db="EMBL/GenBank/DDBJ databases">
        <title>Sub-species coevolution in mutualistic symbiosis.</title>
        <authorList>
            <person name="Murfin K."/>
            <person name="Klassen J."/>
            <person name="Lee M."/>
            <person name="Forst S."/>
            <person name="Stock P."/>
            <person name="Goodrich-Blair H."/>
        </authorList>
    </citation>
    <scope>NUCLEOTIDE SEQUENCE [LARGE SCALE GENOMIC DNA]</scope>
    <source>
        <strain evidence="2">Intermedium</strain>
    </source>
</reference>
<dbReference type="EMBL" id="CBTB010000105">
    <property type="protein sequence ID" value="CDH32369.1"/>
    <property type="molecule type" value="Genomic_DNA"/>
</dbReference>
<proteinExistence type="predicted"/>
<evidence type="ECO:0000256" key="1">
    <source>
        <dbReference type="SAM" id="Phobius"/>
    </source>
</evidence>
<name>A0A077QG35_XENBV</name>
<comment type="caution">
    <text evidence="2">The sequence shown here is derived from an EMBL/GenBank/DDBJ whole genome shotgun (WGS) entry which is preliminary data.</text>
</comment>
<dbReference type="RefSeq" id="WP_038186408.1">
    <property type="nucleotide sequence ID" value="NZ_CAWLWA010000141.1"/>
</dbReference>
<keyword evidence="1" id="KW-1133">Transmembrane helix</keyword>